<gene>
    <name evidence="2" type="ORF">JR316_006645</name>
</gene>
<evidence type="ECO:0000313" key="2">
    <source>
        <dbReference type="EMBL" id="KAG5168052.1"/>
    </source>
</evidence>
<name>A0A8H7XVZ3_PSICU</name>
<protein>
    <recommendedName>
        <fullName evidence="3">Anti-proliferative protein domain-containing protein</fullName>
    </recommendedName>
</protein>
<dbReference type="AlphaFoldDB" id="A0A8H7XVZ3"/>
<comment type="caution">
    <text evidence="2">The sequence shown here is derived from an EMBL/GenBank/DDBJ whole genome shotgun (WGS) entry which is preliminary data.</text>
</comment>
<evidence type="ECO:0000256" key="1">
    <source>
        <dbReference type="SAM" id="MobiDB-lite"/>
    </source>
</evidence>
<accession>A0A8H7XVZ3</accession>
<reference evidence="2" key="1">
    <citation type="submission" date="2021-02" db="EMBL/GenBank/DDBJ databases">
        <title>Psilocybe cubensis genome.</title>
        <authorList>
            <person name="Mckernan K.J."/>
            <person name="Crawford S."/>
            <person name="Trippe A."/>
            <person name="Kane L.T."/>
            <person name="Mclaughlin S."/>
        </authorList>
    </citation>
    <scope>NUCLEOTIDE SEQUENCE [LARGE SCALE GENOMIC DNA]</scope>
    <source>
        <strain evidence="2">MGC-MH-2018</strain>
    </source>
</reference>
<proteinExistence type="predicted"/>
<feature type="compositionally biased region" description="Low complexity" evidence="1">
    <location>
        <begin position="398"/>
        <end position="418"/>
    </location>
</feature>
<evidence type="ECO:0008006" key="3">
    <source>
        <dbReference type="Google" id="ProtNLM"/>
    </source>
</evidence>
<dbReference type="EMBL" id="JAFIQS010000006">
    <property type="protein sequence ID" value="KAG5168052.1"/>
    <property type="molecule type" value="Genomic_DNA"/>
</dbReference>
<organism evidence="2">
    <name type="scientific">Psilocybe cubensis</name>
    <name type="common">Psychedelic mushroom</name>
    <name type="synonym">Stropharia cubensis</name>
    <dbReference type="NCBI Taxonomy" id="181762"/>
    <lineage>
        <taxon>Eukaryota</taxon>
        <taxon>Fungi</taxon>
        <taxon>Dikarya</taxon>
        <taxon>Basidiomycota</taxon>
        <taxon>Agaricomycotina</taxon>
        <taxon>Agaricomycetes</taxon>
        <taxon>Agaricomycetidae</taxon>
        <taxon>Agaricales</taxon>
        <taxon>Agaricineae</taxon>
        <taxon>Strophariaceae</taxon>
        <taxon>Psilocybe</taxon>
    </lineage>
</organism>
<feature type="region of interest" description="Disordered" evidence="1">
    <location>
        <begin position="394"/>
        <end position="418"/>
    </location>
</feature>
<dbReference type="OrthoDB" id="19928at2759"/>
<sequence>MSSTQSIAVSANIEQAIAFLTRPLILTQSPALVSGIQTVLRATLGSCFDPKLHAAFTLKLSAKSLPPRPILAACFTSGVYWIEWMQLLGGRDFDLVIEAQSVKVVYHGAYPQTIVVWSEVAPVPARPTRIARLHIDEPQVPISKLGQQHQQQSAMQSALRATVDSAVARAKTRTLAQQLLQSECEDREADEILAMISNCAITTPTPTTERFIIEPPKLIMPISNMTTFPSPLSSPELASSPDSDFSSYCSRPSSRSSTFSTFSFSSDDESSVSSACSASSFDFLASTKPSLTSTSPLPAASPVSAPALAPSSQRAPIFVPRHKRAAAAAAAPAPQVFVDSNKKDVTKYLYQGGVSTVLTGGVMLGATSAAAAGQNQNKAKATSQVPKYRAPVGGRKFSAAPAQNAASANSWRRAAPRA</sequence>